<evidence type="ECO:0000313" key="1">
    <source>
        <dbReference type="EMBL" id="AMQ11616.1"/>
    </source>
</evidence>
<protein>
    <submittedName>
        <fullName evidence="1">Uncharacterized protein</fullName>
    </submittedName>
</protein>
<name>A0A142CM21_SHIDY</name>
<reference evidence="1" key="1">
    <citation type="journal article" date="2016" name="Nat. Microbiol.">
        <title>Global phylogeography and evolutionary history of Shigella dysenteriae type 1.</title>
        <authorList>
            <person name="Njamkepo E."/>
            <person name="Fawal N."/>
            <person name="Tran-Dien A."/>
            <person name="Hawkey J."/>
            <person name="Strockbine N."/>
            <person name="Jenkins C."/>
            <person name="Talukder K.A."/>
            <person name="Bercion R."/>
            <person name="Kuleshov K."/>
            <person name="Kolinska R."/>
            <person name="Russell J.E."/>
            <person name="Kaftyreva L."/>
            <person name="Accou-Demartin M."/>
            <person name="Karas A."/>
            <person name="Vandenberg O."/>
            <person name="Mather A.E."/>
            <person name="Mason C.J."/>
            <person name="Page A.J."/>
            <person name="Ramamurthy T."/>
            <person name="Bizet C."/>
            <person name="Gamian A."/>
            <person name="Carle I."/>
            <person name="Sow A.G."/>
            <person name="Bouchier C."/>
            <person name="Wester A.L."/>
            <person name="Lejay-Collin M."/>
            <person name="Fonkoua M.C."/>
            <person name="Hello S.L."/>
            <person name="Blaser M.J."/>
            <person name="Jernberg C."/>
            <person name="Ruckly C."/>
            <person name="Merens A."/>
            <person name="Page A.L."/>
            <person name="Aslett M."/>
            <person name="Roggentin P."/>
            <person name="Fruth A."/>
            <person name="Denamur E."/>
            <person name="Venkatesan M."/>
            <person name="Bercovier H."/>
            <person name="Bodhidatta L."/>
            <person name="Chiou C.S."/>
            <person name="Clermont D."/>
            <person name="Colonna B."/>
            <person name="Egorova S."/>
            <person name="Pazhani G.P."/>
            <person name="Ezernitchi A.V."/>
            <person name="Guigon G."/>
            <person name="Harris S.R."/>
            <person name="Izumiya H."/>
            <person name="Korzeniowska-Kowal A."/>
            <person name="Lutynska A."/>
            <person name="Gouali M."/>
            <person name="Grimont F."/>
            <person name="Langendorf C."/>
            <person name="Marejkova M."/>
            <person name="Peterson L.A."/>
            <person name="Perez-Perez G."/>
            <person name="Ngandjio A."/>
            <person name="Podkolzin A."/>
            <person name="Souche E."/>
            <person name="Makarova M."/>
            <person name="Shipulin G.A."/>
            <person name="Ye C."/>
            <person name="Zemlickova H."/>
            <person name="Herpay M."/>
            <person name="Grimont P.A."/>
            <person name="Parkhill J."/>
            <person name="Sansonetti P."/>
            <person name="Holt K.E."/>
            <person name="Brisse S."/>
            <person name="Thomson N.R."/>
            <person name="Weill F.X."/>
        </authorList>
    </citation>
    <scope>NUCLEOTIDE SEQUENCE</scope>
    <source>
        <strain evidence="1">CAR10</strain>
        <plasmid evidence="1">pCAR10</plasmid>
    </source>
</reference>
<sequence>MMACCTTTALLCQAESPVTATIAEVDALPDQPDGAEAQIRPEE</sequence>
<accession>A0A142CM21</accession>
<keyword evidence="1" id="KW-0614">Plasmid</keyword>
<geneLocation type="plasmid" evidence="1">
    <name>pCAR10</name>
</geneLocation>
<dbReference type="AlphaFoldDB" id="A0A142CM21"/>
<dbReference type="EMBL" id="KT754161">
    <property type="protein sequence ID" value="AMQ11616.1"/>
    <property type="molecule type" value="Genomic_DNA"/>
</dbReference>
<organism evidence="1">
    <name type="scientific">Shigella dysenteriae 1</name>
    <dbReference type="NCBI Taxonomy" id="984897"/>
    <lineage>
        <taxon>Bacteria</taxon>
        <taxon>Pseudomonadati</taxon>
        <taxon>Pseudomonadota</taxon>
        <taxon>Gammaproteobacteria</taxon>
        <taxon>Enterobacterales</taxon>
        <taxon>Enterobacteriaceae</taxon>
        <taxon>Shigella</taxon>
    </lineage>
</organism>
<proteinExistence type="predicted"/>